<evidence type="ECO:0000313" key="2">
    <source>
        <dbReference type="Proteomes" id="UP001151760"/>
    </source>
</evidence>
<gene>
    <name evidence="1" type="ORF">Tco_0625287</name>
</gene>
<sequence>MLEERSWVLVNTASGVIAVVNLNDYSFISICSALIEQNLMMRTSKALCALPVTNIDEIGKLFKVLLLLGVKAVNIASVLVVNEVDSFDVTPLQAVKLLALNYNTNAPIINCGVDTPSSTPTPCKSQSSIIHHTLEAVKDNMPDLLSDIVKKIRRRDRASEVEGAG</sequence>
<name>A0ABQ4WGH5_9ASTR</name>
<comment type="caution">
    <text evidence="1">The sequence shown here is derived from an EMBL/GenBank/DDBJ whole genome shotgun (WGS) entry which is preliminary data.</text>
</comment>
<keyword evidence="2" id="KW-1185">Reference proteome</keyword>
<reference evidence="1" key="1">
    <citation type="journal article" date="2022" name="Int. J. Mol. Sci.">
        <title>Draft Genome of Tanacetum Coccineum: Genomic Comparison of Closely Related Tanacetum-Family Plants.</title>
        <authorList>
            <person name="Yamashiro T."/>
            <person name="Shiraishi A."/>
            <person name="Nakayama K."/>
            <person name="Satake H."/>
        </authorList>
    </citation>
    <scope>NUCLEOTIDE SEQUENCE</scope>
</reference>
<proteinExistence type="predicted"/>
<organism evidence="1 2">
    <name type="scientific">Tanacetum coccineum</name>
    <dbReference type="NCBI Taxonomy" id="301880"/>
    <lineage>
        <taxon>Eukaryota</taxon>
        <taxon>Viridiplantae</taxon>
        <taxon>Streptophyta</taxon>
        <taxon>Embryophyta</taxon>
        <taxon>Tracheophyta</taxon>
        <taxon>Spermatophyta</taxon>
        <taxon>Magnoliopsida</taxon>
        <taxon>eudicotyledons</taxon>
        <taxon>Gunneridae</taxon>
        <taxon>Pentapetalae</taxon>
        <taxon>asterids</taxon>
        <taxon>campanulids</taxon>
        <taxon>Asterales</taxon>
        <taxon>Asteraceae</taxon>
        <taxon>Asteroideae</taxon>
        <taxon>Anthemideae</taxon>
        <taxon>Anthemidinae</taxon>
        <taxon>Tanacetum</taxon>
    </lineage>
</organism>
<accession>A0ABQ4WGH5</accession>
<dbReference type="EMBL" id="BQNB010008618">
    <property type="protein sequence ID" value="GJS51925.1"/>
    <property type="molecule type" value="Genomic_DNA"/>
</dbReference>
<protein>
    <submittedName>
        <fullName evidence="1">Uncharacterized protein</fullName>
    </submittedName>
</protein>
<evidence type="ECO:0000313" key="1">
    <source>
        <dbReference type="EMBL" id="GJS51925.1"/>
    </source>
</evidence>
<reference evidence="1" key="2">
    <citation type="submission" date="2022-01" db="EMBL/GenBank/DDBJ databases">
        <authorList>
            <person name="Yamashiro T."/>
            <person name="Shiraishi A."/>
            <person name="Satake H."/>
            <person name="Nakayama K."/>
        </authorList>
    </citation>
    <scope>NUCLEOTIDE SEQUENCE</scope>
</reference>
<dbReference type="Proteomes" id="UP001151760">
    <property type="component" value="Unassembled WGS sequence"/>
</dbReference>